<evidence type="ECO:0000313" key="3">
    <source>
        <dbReference type="Proteomes" id="UP001153365"/>
    </source>
</evidence>
<keyword evidence="1" id="KW-0812">Transmembrane</keyword>
<feature type="transmembrane region" description="Helical" evidence="1">
    <location>
        <begin position="6"/>
        <end position="27"/>
    </location>
</feature>
<gene>
    <name evidence="2" type="ORF">PPACK8108_LOCUS2233</name>
</gene>
<dbReference type="EMBL" id="CALTRL010000385">
    <property type="protein sequence ID" value="CAH7667806.1"/>
    <property type="molecule type" value="Genomic_DNA"/>
</dbReference>
<dbReference type="Proteomes" id="UP001153365">
    <property type="component" value="Unassembled WGS sequence"/>
</dbReference>
<proteinExistence type="predicted"/>
<name>A0AAV0AKF7_PHAPC</name>
<keyword evidence="1" id="KW-1133">Transmembrane helix</keyword>
<reference evidence="2" key="1">
    <citation type="submission" date="2022-06" db="EMBL/GenBank/DDBJ databases">
        <authorList>
            <consortium name="SYNGENTA / RWTH Aachen University"/>
        </authorList>
    </citation>
    <scope>NUCLEOTIDE SEQUENCE</scope>
</reference>
<protein>
    <submittedName>
        <fullName evidence="2">Uncharacterized protein</fullName>
    </submittedName>
</protein>
<keyword evidence="3" id="KW-1185">Reference proteome</keyword>
<evidence type="ECO:0000313" key="2">
    <source>
        <dbReference type="EMBL" id="CAH7667806.1"/>
    </source>
</evidence>
<feature type="transmembrane region" description="Helical" evidence="1">
    <location>
        <begin position="34"/>
        <end position="58"/>
    </location>
</feature>
<evidence type="ECO:0000256" key="1">
    <source>
        <dbReference type="SAM" id="Phobius"/>
    </source>
</evidence>
<feature type="non-terminal residue" evidence="2">
    <location>
        <position position="1"/>
    </location>
</feature>
<keyword evidence="1" id="KW-0472">Membrane</keyword>
<accession>A0AAV0AKF7</accession>
<organism evidence="2 3">
    <name type="scientific">Phakopsora pachyrhizi</name>
    <name type="common">Asian soybean rust disease fungus</name>
    <dbReference type="NCBI Taxonomy" id="170000"/>
    <lineage>
        <taxon>Eukaryota</taxon>
        <taxon>Fungi</taxon>
        <taxon>Dikarya</taxon>
        <taxon>Basidiomycota</taxon>
        <taxon>Pucciniomycotina</taxon>
        <taxon>Pucciniomycetes</taxon>
        <taxon>Pucciniales</taxon>
        <taxon>Phakopsoraceae</taxon>
        <taxon>Phakopsora</taxon>
    </lineage>
</organism>
<feature type="transmembrane region" description="Helical" evidence="1">
    <location>
        <begin position="64"/>
        <end position="81"/>
    </location>
</feature>
<comment type="caution">
    <text evidence="2">The sequence shown here is derived from an EMBL/GenBank/DDBJ whole genome shotgun (WGS) entry which is preliminary data.</text>
</comment>
<dbReference type="AlphaFoldDB" id="A0AAV0AKF7"/>
<sequence>YIFLFLFLLFLLMLFFFFPFLLFYFYFNFNFFSFIYIVFFMGIDDLALICTPFCFLLYSDPISIVLDCVVLLLLLYCPILFDL</sequence>